<dbReference type="PANTHER" id="PTHR24253:SF127">
    <property type="entry name" value="SERINE PROTEASE 27-LIKE"/>
    <property type="match status" value="1"/>
</dbReference>
<feature type="transmembrane region" description="Helical" evidence="6">
    <location>
        <begin position="305"/>
        <end position="322"/>
    </location>
</feature>
<keyword evidence="1 5" id="KW-0645">Protease</keyword>
<keyword evidence="6" id="KW-0812">Transmembrane</keyword>
<dbReference type="InterPro" id="IPR043504">
    <property type="entry name" value="Peptidase_S1_PA_chymotrypsin"/>
</dbReference>
<dbReference type="InParanoid" id="A0A6J2VG64"/>
<name>A0A6J2VG64_CHACN</name>
<keyword evidence="5" id="KW-0720">Serine protease</keyword>
<gene>
    <name evidence="9" type="primary">LOC115812564</name>
</gene>
<evidence type="ECO:0000256" key="5">
    <source>
        <dbReference type="RuleBase" id="RU363034"/>
    </source>
</evidence>
<keyword evidence="8" id="KW-1185">Reference proteome</keyword>
<feature type="domain" description="Peptidase S1" evidence="7">
    <location>
        <begin position="30"/>
        <end position="266"/>
    </location>
</feature>
<keyword evidence="6" id="KW-1133">Transmembrane helix</keyword>
<dbReference type="AlphaFoldDB" id="A0A6J2VG64"/>
<evidence type="ECO:0000259" key="7">
    <source>
        <dbReference type="PROSITE" id="PS50240"/>
    </source>
</evidence>
<dbReference type="Gene3D" id="2.40.10.10">
    <property type="entry name" value="Trypsin-like serine proteases"/>
    <property type="match status" value="1"/>
</dbReference>
<dbReference type="OrthoDB" id="10051896at2759"/>
<dbReference type="PROSITE" id="PS00134">
    <property type="entry name" value="TRYPSIN_HIS"/>
    <property type="match status" value="1"/>
</dbReference>
<keyword evidence="4" id="KW-1015">Disulfide bond</keyword>
<proteinExistence type="predicted"/>
<dbReference type="CDD" id="cd00190">
    <property type="entry name" value="Tryp_SPc"/>
    <property type="match status" value="1"/>
</dbReference>
<keyword evidence="3 5" id="KW-0378">Hydrolase</keyword>
<dbReference type="Proteomes" id="UP000504632">
    <property type="component" value="Chromosome 5"/>
</dbReference>
<dbReference type="PANTHER" id="PTHR24253">
    <property type="entry name" value="TRANSMEMBRANE PROTEASE SERINE"/>
    <property type="match status" value="1"/>
</dbReference>
<dbReference type="InterPro" id="IPR001314">
    <property type="entry name" value="Peptidase_S1A"/>
</dbReference>
<dbReference type="InterPro" id="IPR009003">
    <property type="entry name" value="Peptidase_S1_PA"/>
</dbReference>
<dbReference type="GeneID" id="115812564"/>
<evidence type="ECO:0000256" key="4">
    <source>
        <dbReference type="ARBA" id="ARBA00023157"/>
    </source>
</evidence>
<evidence type="ECO:0000313" key="8">
    <source>
        <dbReference type="Proteomes" id="UP000504632"/>
    </source>
</evidence>
<dbReference type="Pfam" id="PF00089">
    <property type="entry name" value="Trypsin"/>
    <property type="match status" value="1"/>
</dbReference>
<dbReference type="FunFam" id="2.40.10.10:FF:000024">
    <property type="entry name" value="Serine protease 53"/>
    <property type="match status" value="1"/>
</dbReference>
<dbReference type="InterPro" id="IPR018114">
    <property type="entry name" value="TRYPSIN_HIS"/>
</dbReference>
<evidence type="ECO:0000256" key="2">
    <source>
        <dbReference type="ARBA" id="ARBA00022729"/>
    </source>
</evidence>
<dbReference type="InterPro" id="IPR033116">
    <property type="entry name" value="TRYPSIN_SER"/>
</dbReference>
<keyword evidence="6" id="KW-0472">Membrane</keyword>
<evidence type="ECO:0000256" key="3">
    <source>
        <dbReference type="ARBA" id="ARBA00022801"/>
    </source>
</evidence>
<dbReference type="InterPro" id="IPR001254">
    <property type="entry name" value="Trypsin_dom"/>
</dbReference>
<evidence type="ECO:0000256" key="6">
    <source>
        <dbReference type="SAM" id="Phobius"/>
    </source>
</evidence>
<organism evidence="8 9">
    <name type="scientific">Chanos chanos</name>
    <name type="common">Milkfish</name>
    <name type="synonym">Mugil chanos</name>
    <dbReference type="NCBI Taxonomy" id="29144"/>
    <lineage>
        <taxon>Eukaryota</taxon>
        <taxon>Metazoa</taxon>
        <taxon>Chordata</taxon>
        <taxon>Craniata</taxon>
        <taxon>Vertebrata</taxon>
        <taxon>Euteleostomi</taxon>
        <taxon>Actinopterygii</taxon>
        <taxon>Neopterygii</taxon>
        <taxon>Teleostei</taxon>
        <taxon>Ostariophysi</taxon>
        <taxon>Gonorynchiformes</taxon>
        <taxon>Chanidae</taxon>
        <taxon>Chanos</taxon>
    </lineage>
</organism>
<dbReference type="RefSeq" id="XP_030630907.1">
    <property type="nucleotide sequence ID" value="XM_030775047.1"/>
</dbReference>
<evidence type="ECO:0000313" key="9">
    <source>
        <dbReference type="RefSeq" id="XP_030630907.1"/>
    </source>
</evidence>
<dbReference type="SUPFAM" id="SSF50494">
    <property type="entry name" value="Trypsin-like serine proteases"/>
    <property type="match status" value="1"/>
</dbReference>
<dbReference type="PRINTS" id="PR00722">
    <property type="entry name" value="CHYMOTRYPSIN"/>
</dbReference>
<dbReference type="GO" id="GO:0006508">
    <property type="term" value="P:proteolysis"/>
    <property type="evidence" value="ECO:0007669"/>
    <property type="project" value="UniProtKB-KW"/>
</dbReference>
<dbReference type="GO" id="GO:0004252">
    <property type="term" value="F:serine-type endopeptidase activity"/>
    <property type="evidence" value="ECO:0007669"/>
    <property type="project" value="InterPro"/>
</dbReference>
<reference evidence="9" key="1">
    <citation type="submission" date="2025-08" db="UniProtKB">
        <authorList>
            <consortium name="RefSeq"/>
        </authorList>
    </citation>
    <scope>IDENTIFICATION</scope>
</reference>
<accession>A0A6J2VG64</accession>
<keyword evidence="2" id="KW-0732">Signal</keyword>
<dbReference type="SMART" id="SM00020">
    <property type="entry name" value="Tryp_SPc"/>
    <property type="match status" value="1"/>
</dbReference>
<evidence type="ECO:0000256" key="1">
    <source>
        <dbReference type="ARBA" id="ARBA00022670"/>
    </source>
</evidence>
<protein>
    <submittedName>
        <fullName evidence="9">Testisin</fullName>
    </submittedName>
</protein>
<dbReference type="PROSITE" id="PS50240">
    <property type="entry name" value="TRYPSIN_DOM"/>
    <property type="match status" value="1"/>
</dbReference>
<sequence>MTVTEGLSWATPLDCGAFTECGVAPLNNRVVGGQDAPQGAWPWQVSLHYQGGHICGGTLINSEWVLTAAHCILSTDTTRWTLYLGRQNQSTSSANSNEVVRSVQTIIVHPNYNNTLYNNDIALMKLSQAVNFTNYIRPVCLASNTSAFYNSTSCWATGWGRIGKDVPLPSPQTLQEVEIPVVGNTQCTCQYRPAEDAVITAQMICAGTAGKGICQGDSGGPLQCKQNSVWVQAGISSFGVPCATANFPEVYARVSEFQTWITDNVNGANIGFVTFTSSGTDSDANFICNTNSAAIIPMPFFSQKPITFSAFIYSVLLSFIFLA</sequence>
<dbReference type="PROSITE" id="PS00135">
    <property type="entry name" value="TRYPSIN_SER"/>
    <property type="match status" value="1"/>
</dbReference>